<proteinExistence type="predicted"/>
<name>A0A0J8BIQ0_BETVV</name>
<dbReference type="EMBL" id="KQ107330">
    <property type="protein sequence ID" value="KMS65530.1"/>
    <property type="molecule type" value="Genomic_DNA"/>
</dbReference>
<feature type="compositionally biased region" description="Basic and acidic residues" evidence="1">
    <location>
        <begin position="65"/>
        <end position="95"/>
    </location>
</feature>
<feature type="compositionally biased region" description="Polar residues" evidence="1">
    <location>
        <begin position="27"/>
        <end position="40"/>
    </location>
</feature>
<sequence length="156" mass="18090">MFTVNRYTPGEAIQSEQRPHHIRLRTAATNPIVTDSQIQAAIQHDAELKKDRVKKERKEKKKKKDKDESKSKKSDRKDDDDDRKDIICDEIAEHSKSKKKSSKKKEKKSKSDDMEIEMITAEVVDDSNPKTISDDDVMMVDADLRKTSTKRLRPDH</sequence>
<gene>
    <name evidence="2" type="ORF">BVRB_035050</name>
</gene>
<dbReference type="Gramene" id="KMS65530">
    <property type="protein sequence ID" value="KMS65530"/>
    <property type="gene ID" value="BVRB_035050"/>
</dbReference>
<dbReference type="Proteomes" id="UP000035740">
    <property type="component" value="Unassembled WGS sequence"/>
</dbReference>
<accession>A0A0J8BIQ0</accession>
<evidence type="ECO:0000313" key="3">
    <source>
        <dbReference type="Proteomes" id="UP000035740"/>
    </source>
</evidence>
<keyword evidence="3" id="KW-1185">Reference proteome</keyword>
<organism evidence="2 3">
    <name type="scientific">Beta vulgaris subsp. vulgaris</name>
    <name type="common">Beet</name>
    <dbReference type="NCBI Taxonomy" id="3555"/>
    <lineage>
        <taxon>Eukaryota</taxon>
        <taxon>Viridiplantae</taxon>
        <taxon>Streptophyta</taxon>
        <taxon>Embryophyta</taxon>
        <taxon>Tracheophyta</taxon>
        <taxon>Spermatophyta</taxon>
        <taxon>Magnoliopsida</taxon>
        <taxon>eudicotyledons</taxon>
        <taxon>Gunneridae</taxon>
        <taxon>Pentapetalae</taxon>
        <taxon>Caryophyllales</taxon>
        <taxon>Chenopodiaceae</taxon>
        <taxon>Betoideae</taxon>
        <taxon>Beta</taxon>
    </lineage>
</organism>
<feature type="region of interest" description="Disordered" evidence="1">
    <location>
        <begin position="1"/>
        <end position="115"/>
    </location>
</feature>
<feature type="non-terminal residue" evidence="2">
    <location>
        <position position="156"/>
    </location>
</feature>
<feature type="compositionally biased region" description="Basic residues" evidence="1">
    <location>
        <begin position="96"/>
        <end position="108"/>
    </location>
</feature>
<evidence type="ECO:0000256" key="1">
    <source>
        <dbReference type="SAM" id="MobiDB-lite"/>
    </source>
</evidence>
<evidence type="ECO:0000313" key="2">
    <source>
        <dbReference type="EMBL" id="KMS65530.1"/>
    </source>
</evidence>
<dbReference type="AlphaFoldDB" id="A0A0J8BIQ0"/>
<reference evidence="2 3" key="1">
    <citation type="journal article" date="2014" name="Nature">
        <title>The genome of the recently domesticated crop plant sugar beet (Beta vulgaris).</title>
        <authorList>
            <person name="Dohm J.C."/>
            <person name="Minoche A.E."/>
            <person name="Holtgrawe D."/>
            <person name="Capella-Gutierrez S."/>
            <person name="Zakrzewski F."/>
            <person name="Tafer H."/>
            <person name="Rupp O."/>
            <person name="Sorensen T.R."/>
            <person name="Stracke R."/>
            <person name="Reinhardt R."/>
            <person name="Goesmann A."/>
            <person name="Kraft T."/>
            <person name="Schulz B."/>
            <person name="Stadler P.F."/>
            <person name="Schmidt T."/>
            <person name="Gabaldon T."/>
            <person name="Lehrach H."/>
            <person name="Weisshaar B."/>
            <person name="Himmelbauer H."/>
        </authorList>
    </citation>
    <scope>NUCLEOTIDE SEQUENCE [LARGE SCALE GENOMIC DNA]</scope>
    <source>
        <tissue evidence="2">Taproot</tissue>
    </source>
</reference>
<feature type="compositionally biased region" description="Basic and acidic residues" evidence="1">
    <location>
        <begin position="44"/>
        <end position="56"/>
    </location>
</feature>
<protein>
    <submittedName>
        <fullName evidence="2">Uncharacterized protein</fullName>
    </submittedName>
</protein>